<evidence type="ECO:0000313" key="12">
    <source>
        <dbReference type="EMBL" id="VYU55004.1"/>
    </source>
</evidence>
<evidence type="ECO:0000256" key="1">
    <source>
        <dbReference type="ARBA" id="ARBA00004168"/>
    </source>
</evidence>
<dbReference type="SUPFAM" id="SSF49401">
    <property type="entry name" value="Bacterial adhesins"/>
    <property type="match status" value="1"/>
</dbReference>
<dbReference type="InterPro" id="IPR008966">
    <property type="entry name" value="Adhesion_dom_sf"/>
</dbReference>
<comment type="similarity">
    <text evidence="2">Belongs to the serine-aspartate repeat-containing protein (SDr) family.</text>
</comment>
<dbReference type="AlphaFoldDB" id="A0A6N3FSG8"/>
<accession>A0A6N3FSG8</accession>
<evidence type="ECO:0000256" key="9">
    <source>
        <dbReference type="SAM" id="SignalP"/>
    </source>
</evidence>
<dbReference type="EMBL" id="CACRTR010000012">
    <property type="protein sequence ID" value="VYU55004.1"/>
    <property type="molecule type" value="Genomic_DNA"/>
</dbReference>
<dbReference type="Pfam" id="PF17961">
    <property type="entry name" value="Big_8"/>
    <property type="match status" value="1"/>
</dbReference>
<dbReference type="InterPro" id="IPR041033">
    <property type="entry name" value="SpaA_PFL_dom_1"/>
</dbReference>
<sequence length="751" mass="80796">MEKHIRSTARKFIALAFAIFFAFGAMPAAFAEGDTQRDLTNVLTDLDVDMSLKQTNGTTVPIIVDNEKDPSFNETLVSGSTIIFGITWNLEEENFYGQVKEGDYFTIDLPADHFTFRDTTLNTPLVYNGETLGHWGVQNNKIHFTLTDTGAQKRYIRGHFNASGTLKAASSGDIVIEVGGVTLPPVPVKPSTPSTPDPDVDFPAENYIPSPQKPLSKTGSTYTGSETITWNLAVNFDNLLTAAVHSNPAITPLKNAVIEDTLEKDQTIQSVSIQSMLYRPRNESGELSRQWGATINLKTQFTALSQGADESLDAFKARVKGYGAPAYGVSADQKYLVISLDDVPGNGVKLADDDAALRAKLKSSNSNLTDAELDTMVKSWGTGGIAGGEAVGYYITIQAKTGRAYEQYSNTATLTTTDNVPIESGKSVILEDLDGGIEAGEPHSVRLEKRSAEDGTLLENAAFQLEVQRDGVFVPYVPTDGGEPVRATGADGMVEFKKLGSGTYRFVETAAAPGYDKDSVAYSPETFTISTEDTEGVVVTATNLPLTDKPPVDPIELTGRVSLKKVDQADPQKTLENAAFRLYERQPDGTALYYKDANNGLPLWSANPDEAQTFTTDAQGMITVDHLLLGTYYFEEVTPPEGYRLSTTALAFTLDENDIETGKSVVFENTKTETPPADPENPEPPKTPETPEPPETPKAPAAQKPAVHKTEGPIAAGANPKTGIADISSAVTLLLILAGGSAGIIGLKKRR</sequence>
<feature type="domain" description="SpaA-like prealbumin fold" evidence="10">
    <location>
        <begin position="444"/>
        <end position="537"/>
    </location>
</feature>
<organism evidence="12">
    <name type="scientific">Eubacterium limosum</name>
    <dbReference type="NCBI Taxonomy" id="1736"/>
    <lineage>
        <taxon>Bacteria</taxon>
        <taxon>Bacillati</taxon>
        <taxon>Bacillota</taxon>
        <taxon>Clostridia</taxon>
        <taxon>Eubacteriales</taxon>
        <taxon>Eubacteriaceae</taxon>
        <taxon>Eubacterium</taxon>
    </lineage>
</organism>
<evidence type="ECO:0000259" key="11">
    <source>
        <dbReference type="Pfam" id="PF17961"/>
    </source>
</evidence>
<evidence type="ECO:0000256" key="7">
    <source>
        <dbReference type="SAM" id="MobiDB-lite"/>
    </source>
</evidence>
<evidence type="ECO:0000256" key="4">
    <source>
        <dbReference type="ARBA" id="ARBA00022525"/>
    </source>
</evidence>
<name>A0A6N3FSG8_EUBLI</name>
<evidence type="ECO:0000256" key="8">
    <source>
        <dbReference type="SAM" id="Phobius"/>
    </source>
</evidence>
<feature type="compositionally biased region" description="Pro residues" evidence="7">
    <location>
        <begin position="676"/>
        <end position="697"/>
    </location>
</feature>
<evidence type="ECO:0000256" key="2">
    <source>
        <dbReference type="ARBA" id="ARBA00007257"/>
    </source>
</evidence>
<keyword evidence="6" id="KW-0572">Peptidoglycan-anchor</keyword>
<keyword evidence="4" id="KW-0964">Secreted</keyword>
<dbReference type="InterPro" id="IPR011252">
    <property type="entry name" value="Fibrogen-bd_dom1"/>
</dbReference>
<feature type="chain" id="PRO_5043467415" evidence="9">
    <location>
        <begin position="32"/>
        <end position="751"/>
    </location>
</feature>
<dbReference type="PANTHER" id="PTHR36108">
    <property type="entry name" value="COLOSSIN-B-RELATED"/>
    <property type="match status" value="1"/>
</dbReference>
<feature type="domain" description="SDR-like Ig" evidence="11">
    <location>
        <begin position="96"/>
        <end position="164"/>
    </location>
</feature>
<evidence type="ECO:0000259" key="10">
    <source>
        <dbReference type="Pfam" id="PF17802"/>
    </source>
</evidence>
<dbReference type="PANTHER" id="PTHR36108:SF13">
    <property type="entry name" value="COLOSSIN-B-RELATED"/>
    <property type="match status" value="1"/>
</dbReference>
<keyword evidence="8" id="KW-1133">Transmembrane helix</keyword>
<proteinExistence type="inferred from homology"/>
<dbReference type="SUPFAM" id="SSF49478">
    <property type="entry name" value="Cna protein B-type domain"/>
    <property type="match status" value="1"/>
</dbReference>
<evidence type="ECO:0000256" key="5">
    <source>
        <dbReference type="ARBA" id="ARBA00022729"/>
    </source>
</evidence>
<keyword evidence="8" id="KW-0812">Transmembrane</keyword>
<dbReference type="Gene3D" id="2.60.40.1280">
    <property type="match status" value="1"/>
</dbReference>
<feature type="domain" description="SpaA-like prealbumin fold" evidence="10">
    <location>
        <begin position="559"/>
        <end position="660"/>
    </location>
</feature>
<keyword evidence="5 9" id="KW-0732">Signal</keyword>
<feature type="signal peptide" evidence="9">
    <location>
        <begin position="1"/>
        <end position="31"/>
    </location>
</feature>
<keyword evidence="8" id="KW-0472">Membrane</keyword>
<reference evidence="12" key="1">
    <citation type="submission" date="2019-11" db="EMBL/GenBank/DDBJ databases">
        <authorList>
            <person name="Feng L."/>
        </authorList>
    </citation>
    <scope>NUCLEOTIDE SEQUENCE</scope>
    <source>
        <strain evidence="12">ElimosumLFYP34</strain>
    </source>
</reference>
<dbReference type="GO" id="GO:0007155">
    <property type="term" value="P:cell adhesion"/>
    <property type="evidence" value="ECO:0007669"/>
    <property type="project" value="InterPro"/>
</dbReference>
<protein>
    <submittedName>
        <fullName evidence="12">Cna protein B-type domain protein</fullName>
    </submittedName>
</protein>
<evidence type="ECO:0000256" key="6">
    <source>
        <dbReference type="ARBA" id="ARBA00023088"/>
    </source>
</evidence>
<dbReference type="Gene3D" id="2.60.40.10">
    <property type="entry name" value="Immunoglobulins"/>
    <property type="match status" value="2"/>
</dbReference>
<feature type="region of interest" description="Disordered" evidence="7">
    <location>
        <begin position="667"/>
        <end position="721"/>
    </location>
</feature>
<dbReference type="InterPro" id="IPR013783">
    <property type="entry name" value="Ig-like_fold"/>
</dbReference>
<feature type="transmembrane region" description="Helical" evidence="8">
    <location>
        <begin position="727"/>
        <end position="747"/>
    </location>
</feature>
<dbReference type="InterPro" id="IPR041171">
    <property type="entry name" value="SDR_Ig"/>
</dbReference>
<gene>
    <name evidence="12" type="ORF">ELLFYP34_00559</name>
</gene>
<dbReference type="Pfam" id="PF17802">
    <property type="entry name" value="SpaA"/>
    <property type="match status" value="2"/>
</dbReference>
<evidence type="ECO:0000256" key="3">
    <source>
        <dbReference type="ARBA" id="ARBA00022512"/>
    </source>
</evidence>
<comment type="subcellular location">
    <subcellularLocation>
        <location evidence="1">Secreted</location>
        <location evidence="1">Cell wall</location>
        <topology evidence="1">Peptidoglycan-anchor</topology>
    </subcellularLocation>
</comment>
<keyword evidence="3" id="KW-0134">Cell wall</keyword>